<sequence length="72" mass="7946">MKPTITRQELAETVARMEARLGGDENTEVQALLVHYRQLLPRFNQDLADPRDAALAASAALMLIQSVAQAKK</sequence>
<name>A0A5C1DJ17_9NEIS</name>
<accession>A0A5C1DJ17</accession>
<evidence type="ECO:0000313" key="1">
    <source>
        <dbReference type="EMBL" id="QEL56725.1"/>
    </source>
</evidence>
<reference evidence="1 2" key="1">
    <citation type="submission" date="2019-08" db="EMBL/GenBank/DDBJ databases">
        <title>Chromobacterium paludis, a novel bacterium isolated from a Maryland marsh pond.</title>
        <authorList>
            <person name="Blackburn M.B."/>
            <person name="Gundersen-Rindal D.E."/>
        </authorList>
    </citation>
    <scope>NUCLEOTIDE SEQUENCE [LARGE SCALE GENOMIC DNA]</scope>
    <source>
        <strain evidence="2">IIBBL 257-1</strain>
    </source>
</reference>
<gene>
    <name evidence="1" type="ORF">FYK34_14725</name>
</gene>
<organism evidence="1 2">
    <name type="scientific">Chromobacterium paludis</name>
    <dbReference type="NCBI Taxonomy" id="2605945"/>
    <lineage>
        <taxon>Bacteria</taxon>
        <taxon>Pseudomonadati</taxon>
        <taxon>Pseudomonadota</taxon>
        <taxon>Betaproteobacteria</taxon>
        <taxon>Neisseriales</taxon>
        <taxon>Chromobacteriaceae</taxon>
        <taxon>Chromobacterium</taxon>
    </lineage>
</organism>
<protein>
    <submittedName>
        <fullName evidence="1">Uncharacterized protein</fullName>
    </submittedName>
</protein>
<proteinExistence type="predicted"/>
<keyword evidence="2" id="KW-1185">Reference proteome</keyword>
<dbReference type="KEGG" id="chrm:FYK34_14725"/>
<dbReference type="AlphaFoldDB" id="A0A5C1DJ17"/>
<evidence type="ECO:0000313" key="2">
    <source>
        <dbReference type="Proteomes" id="UP000322079"/>
    </source>
</evidence>
<dbReference type="EMBL" id="CP043473">
    <property type="protein sequence ID" value="QEL56725.1"/>
    <property type="molecule type" value="Genomic_DNA"/>
</dbReference>
<dbReference type="Proteomes" id="UP000322079">
    <property type="component" value="Chromosome"/>
</dbReference>
<dbReference type="RefSeq" id="WP_149297654.1">
    <property type="nucleotide sequence ID" value="NZ_CP043473.1"/>
</dbReference>